<name>A0AAX2EGS8_9BACI</name>
<proteinExistence type="inferred from homology"/>
<dbReference type="AlphaFoldDB" id="A0AAX2EGS8"/>
<organism evidence="4 5">
    <name type="scientific">Terribacillus saccharophilus</name>
    <dbReference type="NCBI Taxonomy" id="361277"/>
    <lineage>
        <taxon>Bacteria</taxon>
        <taxon>Bacillati</taxon>
        <taxon>Bacillota</taxon>
        <taxon>Bacilli</taxon>
        <taxon>Bacillales</taxon>
        <taxon>Bacillaceae</taxon>
        <taxon>Terribacillus</taxon>
    </lineage>
</organism>
<accession>A0AAX2EGS8</accession>
<keyword evidence="2" id="KW-1133">Transmembrane helix</keyword>
<gene>
    <name evidence="4" type="ORF">SAMN04489762_2373</name>
</gene>
<evidence type="ECO:0000313" key="5">
    <source>
        <dbReference type="Proteomes" id="UP000199735"/>
    </source>
</evidence>
<evidence type="ECO:0000256" key="1">
    <source>
        <dbReference type="ARBA" id="ARBA00034117"/>
    </source>
</evidence>
<evidence type="ECO:0000256" key="2">
    <source>
        <dbReference type="SAM" id="Phobius"/>
    </source>
</evidence>
<dbReference type="EMBL" id="FOCD01000002">
    <property type="protein sequence ID" value="SEN48951.1"/>
    <property type="molecule type" value="Genomic_DNA"/>
</dbReference>
<dbReference type="Pfam" id="PF04740">
    <property type="entry name" value="LXG"/>
    <property type="match status" value="1"/>
</dbReference>
<feature type="transmembrane region" description="Helical" evidence="2">
    <location>
        <begin position="447"/>
        <end position="467"/>
    </location>
</feature>
<dbReference type="RefSeq" id="WP_093880801.1">
    <property type="nucleotide sequence ID" value="NZ_FOCD01000002.1"/>
</dbReference>
<protein>
    <submittedName>
        <fullName evidence="4">LXG domain of WXG superfamily protein</fullName>
    </submittedName>
</protein>
<comment type="similarity">
    <text evidence="1">In the N-terminal section; belongs to the LXG family.</text>
</comment>
<comment type="caution">
    <text evidence="4">The sequence shown here is derived from an EMBL/GenBank/DDBJ whole genome shotgun (WGS) entry which is preliminary data.</text>
</comment>
<evidence type="ECO:0000259" key="3">
    <source>
        <dbReference type="PROSITE" id="PS51756"/>
    </source>
</evidence>
<keyword evidence="2" id="KW-0472">Membrane</keyword>
<reference evidence="4 5" key="1">
    <citation type="submission" date="2016-10" db="EMBL/GenBank/DDBJ databases">
        <authorList>
            <person name="Varghese N."/>
            <person name="Submissions S."/>
        </authorList>
    </citation>
    <scope>NUCLEOTIDE SEQUENCE [LARGE SCALE GENOMIC DNA]</scope>
    <source>
        <strain evidence="4 5">DSM 21619</strain>
    </source>
</reference>
<dbReference type="InterPro" id="IPR006829">
    <property type="entry name" value="LXG_dom"/>
</dbReference>
<dbReference type="Proteomes" id="UP000199735">
    <property type="component" value="Unassembled WGS sequence"/>
</dbReference>
<keyword evidence="2" id="KW-0812">Transmembrane</keyword>
<sequence>MKEFAVKEIHKGTETSKLDLDTLSDQLSNLQQKVRNLYSLDDALKGKTGKAIRSYYNEIHTPFLTFLLQSMEDYKNRLENMKNDVQSFEPSQQGYISEDFLDNELHPGLDKAKSKVASVSENINQVLSSVADIRFVAQVSYSDFETYIEKGKRQIDEVITDLGELDSKHASHLQETQSDLDTLKKYLSEMTTGLSSGAISISDFDVVSLQDMNAYNNVIQQSYGNGNIEITEDNIEYLPMAAIAAAKDHKSDGMHESFRVLLDHALMDLQQGNITREEYYDIYALASKTKVTLHEEELEEDVPDSVLDYISENKEKMQKDFSNDFLANVLQQVGRTTTKLGGFITVMTGTRGPDIPNTFVMVNPNTAGFTDSLKNTGQAILKGGKWLGRGVMGVGFGVGMYEDLNQKDKSFGEALVHNSASLGIGSAGAFLGTAATAFLLGSNPAGWAVLGGVAVSAVLVGGFNYFYDNNILGLQDGLDYVGGKIDQAWESTKDAAGDAIDSIAETTKDIGEAISSGFDAINPMNWG</sequence>
<evidence type="ECO:0000313" key="4">
    <source>
        <dbReference type="EMBL" id="SEN48951.1"/>
    </source>
</evidence>
<feature type="domain" description="LXG" evidence="3">
    <location>
        <begin position="1"/>
        <end position="235"/>
    </location>
</feature>
<dbReference type="PROSITE" id="PS51756">
    <property type="entry name" value="LXG"/>
    <property type="match status" value="1"/>
</dbReference>